<reference evidence="1 2" key="1">
    <citation type="journal article" date="2011" name="J. Bacteriol.">
        <title>Genome sequence of 'Pedosphaera parvula' Ellin514, an aerobic Verrucomicrobial isolate from pasture soil.</title>
        <authorList>
            <person name="Kant R."/>
            <person name="van Passel M.W."/>
            <person name="Sangwan P."/>
            <person name="Palva A."/>
            <person name="Lucas S."/>
            <person name="Copeland A."/>
            <person name="Lapidus A."/>
            <person name="Glavina Del Rio T."/>
            <person name="Dalin E."/>
            <person name="Tice H."/>
            <person name="Bruce D."/>
            <person name="Goodwin L."/>
            <person name="Pitluck S."/>
            <person name="Chertkov O."/>
            <person name="Larimer F.W."/>
            <person name="Land M.L."/>
            <person name="Hauser L."/>
            <person name="Brettin T.S."/>
            <person name="Detter J.C."/>
            <person name="Han S."/>
            <person name="de Vos W.M."/>
            <person name="Janssen P.H."/>
            <person name="Smidt H."/>
        </authorList>
    </citation>
    <scope>NUCLEOTIDE SEQUENCE [LARGE SCALE GENOMIC DNA]</scope>
    <source>
        <strain evidence="1 2">Ellin514</strain>
    </source>
</reference>
<keyword evidence="2" id="KW-1185">Reference proteome</keyword>
<dbReference type="AlphaFoldDB" id="B9XIC1"/>
<protein>
    <submittedName>
        <fullName evidence="1">Uncharacterized protein</fullName>
    </submittedName>
</protein>
<organism evidence="1 2">
    <name type="scientific">Pedosphaera parvula (strain Ellin514)</name>
    <dbReference type="NCBI Taxonomy" id="320771"/>
    <lineage>
        <taxon>Bacteria</taxon>
        <taxon>Pseudomonadati</taxon>
        <taxon>Verrucomicrobiota</taxon>
        <taxon>Pedosphaerae</taxon>
        <taxon>Pedosphaerales</taxon>
        <taxon>Pedosphaeraceae</taxon>
        <taxon>Pedosphaera</taxon>
    </lineage>
</organism>
<evidence type="ECO:0000313" key="2">
    <source>
        <dbReference type="Proteomes" id="UP000003688"/>
    </source>
</evidence>
<comment type="caution">
    <text evidence="1">The sequence shown here is derived from an EMBL/GenBank/DDBJ whole genome shotgun (WGS) entry which is preliminary data.</text>
</comment>
<proteinExistence type="predicted"/>
<accession>B9XIC1</accession>
<dbReference type="STRING" id="320771.Cflav_PD3352"/>
<evidence type="ECO:0000313" key="1">
    <source>
        <dbReference type="EMBL" id="EEF60382.1"/>
    </source>
</evidence>
<dbReference type="EMBL" id="ABOX02000017">
    <property type="protein sequence ID" value="EEF60382.1"/>
    <property type="molecule type" value="Genomic_DNA"/>
</dbReference>
<dbReference type="Proteomes" id="UP000003688">
    <property type="component" value="Unassembled WGS sequence"/>
</dbReference>
<sequence precursor="true">MVTKQGVRRKFIYYSASSSICIPRLMLVFLITSLILPTLAQEPSPKPAATVERKLTSQLMTIYGESTGRTVLMPGAMPEVMVSTNVDILADTKKAAMRIEGVMAENGFQITRIGDNFVRVTPTKWSNSPAMTQLSKIQLPQVSTDGKNPMGEFNLGSADENMFLGLYAELKQCTVLRPAWLVGARFHVRSQKPLSRAETVYALDTLMVLNGLVPVEDGEKLVQVVPLNQVSHILAKAPKPNSSKSVIEPGKVPLLTTRPLISRPKRPPQTLSQEITNFSAQAYTKLFGDPPDAQPLPVADRLARFYAKLVDKTYVPSKLGGNPILFEVRTPPTKEELIYAMETTFRLNHLKIIEVDSNSISLGAEKETKAGSDK</sequence>
<name>B9XIC1_PEDPL</name>
<gene>
    <name evidence="1" type="ORF">Cflav_PD3352</name>
</gene>